<comment type="caution">
    <text evidence="1">The sequence shown here is derived from an EMBL/GenBank/DDBJ whole genome shotgun (WGS) entry which is preliminary data.</text>
</comment>
<dbReference type="AlphaFoldDB" id="A0A371BF33"/>
<dbReference type="Proteomes" id="UP000263833">
    <property type="component" value="Unassembled WGS sequence"/>
</dbReference>
<dbReference type="EMBL" id="QRGP01000001">
    <property type="protein sequence ID" value="RDV06127.1"/>
    <property type="molecule type" value="Genomic_DNA"/>
</dbReference>
<sequence>MITKKSAKKSLKHFKKAAIDGYENISANEKMAGAALIGVGVGVASTLLTPIVKSLVAAKPAKKSKATA</sequence>
<accession>A0A371BF33</accession>
<name>A0A371BF33_9SPHN</name>
<proteinExistence type="predicted"/>
<dbReference type="RefSeq" id="WP_115547687.1">
    <property type="nucleotide sequence ID" value="NZ_QRGP01000001.1"/>
</dbReference>
<gene>
    <name evidence="1" type="ORF">DXH95_01420</name>
</gene>
<evidence type="ECO:0000313" key="2">
    <source>
        <dbReference type="Proteomes" id="UP000263833"/>
    </source>
</evidence>
<evidence type="ECO:0000313" key="1">
    <source>
        <dbReference type="EMBL" id="RDV06127.1"/>
    </source>
</evidence>
<protein>
    <submittedName>
        <fullName evidence="1">Uncharacterized protein</fullName>
    </submittedName>
</protein>
<organism evidence="1 2">
    <name type="scientific">Sphingorhabdus pulchriflava</name>
    <dbReference type="NCBI Taxonomy" id="2292257"/>
    <lineage>
        <taxon>Bacteria</taxon>
        <taxon>Pseudomonadati</taxon>
        <taxon>Pseudomonadota</taxon>
        <taxon>Alphaproteobacteria</taxon>
        <taxon>Sphingomonadales</taxon>
        <taxon>Sphingomonadaceae</taxon>
        <taxon>Sphingorhabdus</taxon>
    </lineage>
</organism>
<keyword evidence="2" id="KW-1185">Reference proteome</keyword>
<reference evidence="2" key="1">
    <citation type="submission" date="2018-08" db="EMBL/GenBank/DDBJ databases">
        <authorList>
            <person name="Kim S.-J."/>
            <person name="Jung G.-Y."/>
        </authorList>
    </citation>
    <scope>NUCLEOTIDE SEQUENCE [LARGE SCALE GENOMIC DNA]</scope>
    <source>
        <strain evidence="2">GY_G</strain>
    </source>
</reference>